<protein>
    <recommendedName>
        <fullName evidence="2">AIG1-type G domain-containing protein</fullName>
    </recommendedName>
</protein>
<dbReference type="Gene3D" id="3.40.50.300">
    <property type="entry name" value="P-loop containing nucleotide triphosphate hydrolases"/>
    <property type="match status" value="1"/>
</dbReference>
<dbReference type="SUPFAM" id="SSF52540">
    <property type="entry name" value="P-loop containing nucleoside triphosphate hydrolases"/>
    <property type="match status" value="1"/>
</dbReference>
<keyword evidence="4" id="KW-1185">Reference proteome</keyword>
<evidence type="ECO:0000313" key="4">
    <source>
        <dbReference type="Proteomes" id="UP000307440"/>
    </source>
</evidence>
<accession>A0A5C3L7N1</accession>
<dbReference type="EMBL" id="ML210152">
    <property type="protein sequence ID" value="TFK29014.1"/>
    <property type="molecule type" value="Genomic_DNA"/>
</dbReference>
<evidence type="ECO:0000259" key="2">
    <source>
        <dbReference type="Pfam" id="PF04548"/>
    </source>
</evidence>
<dbReference type="Pfam" id="PF04548">
    <property type="entry name" value="AIG1"/>
    <property type="match status" value="1"/>
</dbReference>
<organism evidence="3 4">
    <name type="scientific">Coprinopsis marcescibilis</name>
    <name type="common">Agaric fungus</name>
    <name type="synonym">Psathyrella marcescibilis</name>
    <dbReference type="NCBI Taxonomy" id="230819"/>
    <lineage>
        <taxon>Eukaryota</taxon>
        <taxon>Fungi</taxon>
        <taxon>Dikarya</taxon>
        <taxon>Basidiomycota</taxon>
        <taxon>Agaricomycotina</taxon>
        <taxon>Agaricomycetes</taxon>
        <taxon>Agaricomycetidae</taxon>
        <taxon>Agaricales</taxon>
        <taxon>Agaricineae</taxon>
        <taxon>Psathyrellaceae</taxon>
        <taxon>Coprinopsis</taxon>
    </lineage>
</organism>
<dbReference type="STRING" id="230819.A0A5C3L7N1"/>
<reference evidence="3 4" key="1">
    <citation type="journal article" date="2019" name="Nat. Ecol. Evol.">
        <title>Megaphylogeny resolves global patterns of mushroom evolution.</title>
        <authorList>
            <person name="Varga T."/>
            <person name="Krizsan K."/>
            <person name="Foldi C."/>
            <person name="Dima B."/>
            <person name="Sanchez-Garcia M."/>
            <person name="Sanchez-Ramirez S."/>
            <person name="Szollosi G.J."/>
            <person name="Szarkandi J.G."/>
            <person name="Papp V."/>
            <person name="Albert L."/>
            <person name="Andreopoulos W."/>
            <person name="Angelini C."/>
            <person name="Antonin V."/>
            <person name="Barry K.W."/>
            <person name="Bougher N.L."/>
            <person name="Buchanan P."/>
            <person name="Buyck B."/>
            <person name="Bense V."/>
            <person name="Catcheside P."/>
            <person name="Chovatia M."/>
            <person name="Cooper J."/>
            <person name="Damon W."/>
            <person name="Desjardin D."/>
            <person name="Finy P."/>
            <person name="Geml J."/>
            <person name="Haridas S."/>
            <person name="Hughes K."/>
            <person name="Justo A."/>
            <person name="Karasinski D."/>
            <person name="Kautmanova I."/>
            <person name="Kiss B."/>
            <person name="Kocsube S."/>
            <person name="Kotiranta H."/>
            <person name="LaButti K.M."/>
            <person name="Lechner B.E."/>
            <person name="Liimatainen K."/>
            <person name="Lipzen A."/>
            <person name="Lukacs Z."/>
            <person name="Mihaltcheva S."/>
            <person name="Morgado L.N."/>
            <person name="Niskanen T."/>
            <person name="Noordeloos M.E."/>
            <person name="Ohm R.A."/>
            <person name="Ortiz-Santana B."/>
            <person name="Ovrebo C."/>
            <person name="Racz N."/>
            <person name="Riley R."/>
            <person name="Savchenko A."/>
            <person name="Shiryaev A."/>
            <person name="Soop K."/>
            <person name="Spirin V."/>
            <person name="Szebenyi C."/>
            <person name="Tomsovsky M."/>
            <person name="Tulloss R.E."/>
            <person name="Uehling J."/>
            <person name="Grigoriev I.V."/>
            <person name="Vagvolgyi C."/>
            <person name="Papp T."/>
            <person name="Martin F.M."/>
            <person name="Miettinen O."/>
            <person name="Hibbett D.S."/>
            <person name="Nagy L.G."/>
        </authorList>
    </citation>
    <scope>NUCLEOTIDE SEQUENCE [LARGE SCALE GENOMIC DNA]</scope>
    <source>
        <strain evidence="3 4">CBS 121175</strain>
    </source>
</reference>
<evidence type="ECO:0000256" key="1">
    <source>
        <dbReference type="ARBA" id="ARBA00022741"/>
    </source>
</evidence>
<feature type="domain" description="AIG1-type G" evidence="2">
    <location>
        <begin position="12"/>
        <end position="141"/>
    </location>
</feature>
<evidence type="ECO:0000313" key="3">
    <source>
        <dbReference type="EMBL" id="TFK29014.1"/>
    </source>
</evidence>
<keyword evidence="1" id="KW-0547">Nucleotide-binding</keyword>
<name>A0A5C3L7N1_COPMA</name>
<dbReference type="Proteomes" id="UP000307440">
    <property type="component" value="Unassembled WGS sequence"/>
</dbReference>
<dbReference type="OrthoDB" id="8954335at2759"/>
<sequence>MLSAQLSFVYSVMGATGSGKSTFINTISNSSLQTSAGLRSCTDSVHESPPFQLDGRNVVLIDTPGFDDTSKSDTEILELIAQFLVTSYQDGRKLSGLIFIHRISDVRMGGVSTKNFRMFRKLCGESTLKNVIIVTNMWGNVEQEIGEAREAELATQDEFFKPVLDKGAKMMRHLNTVDSAQVIVRQVFPYQAEALQIQKEVVDEKKDLSQTAAADEIDRELKEIAEKQRLERERIQAEAEGKSDFSLPVWKRS</sequence>
<dbReference type="InterPro" id="IPR027417">
    <property type="entry name" value="P-loop_NTPase"/>
</dbReference>
<dbReference type="GO" id="GO:0005525">
    <property type="term" value="F:GTP binding"/>
    <property type="evidence" value="ECO:0007669"/>
    <property type="project" value="InterPro"/>
</dbReference>
<gene>
    <name evidence="3" type="ORF">FA15DRAFT_583185</name>
</gene>
<dbReference type="AlphaFoldDB" id="A0A5C3L7N1"/>
<dbReference type="InterPro" id="IPR006703">
    <property type="entry name" value="G_AIG1"/>
</dbReference>
<proteinExistence type="predicted"/>